<keyword evidence="3" id="KW-0238">DNA-binding</keyword>
<evidence type="ECO:0000256" key="3">
    <source>
        <dbReference type="ARBA" id="ARBA00023125"/>
    </source>
</evidence>
<dbReference type="AlphaFoldDB" id="A0AAD8WJP2"/>
<dbReference type="GO" id="GO:0003677">
    <property type="term" value="F:DNA binding"/>
    <property type="evidence" value="ECO:0007669"/>
    <property type="project" value="UniProtKB-KW"/>
</dbReference>
<evidence type="ECO:0000256" key="5">
    <source>
        <dbReference type="ARBA" id="ARBA00023242"/>
    </source>
</evidence>
<evidence type="ECO:0000313" key="8">
    <source>
        <dbReference type="EMBL" id="KAK1664496.1"/>
    </source>
</evidence>
<accession>A0AAD8WJP2</accession>
<comment type="subcellular location">
    <subcellularLocation>
        <location evidence="1">Nucleus</location>
    </subcellularLocation>
</comment>
<organism evidence="8 9">
    <name type="scientific">Lolium multiflorum</name>
    <name type="common">Italian ryegrass</name>
    <name type="synonym">Lolium perenne subsp. multiflorum</name>
    <dbReference type="NCBI Taxonomy" id="4521"/>
    <lineage>
        <taxon>Eukaryota</taxon>
        <taxon>Viridiplantae</taxon>
        <taxon>Streptophyta</taxon>
        <taxon>Embryophyta</taxon>
        <taxon>Tracheophyta</taxon>
        <taxon>Spermatophyta</taxon>
        <taxon>Magnoliopsida</taxon>
        <taxon>Liliopsida</taxon>
        <taxon>Poales</taxon>
        <taxon>Poaceae</taxon>
        <taxon>BOP clade</taxon>
        <taxon>Pooideae</taxon>
        <taxon>Poodae</taxon>
        <taxon>Poeae</taxon>
        <taxon>Poeae Chloroplast Group 2 (Poeae type)</taxon>
        <taxon>Loliodinae</taxon>
        <taxon>Loliinae</taxon>
        <taxon>Lolium</taxon>
    </lineage>
</organism>
<evidence type="ECO:0000313" key="9">
    <source>
        <dbReference type="Proteomes" id="UP001231189"/>
    </source>
</evidence>
<protein>
    <recommendedName>
        <fullName evidence="7">TF-B3 domain-containing protein</fullName>
    </recommendedName>
</protein>
<dbReference type="InterPro" id="IPR015300">
    <property type="entry name" value="DNA-bd_pseudobarrel_sf"/>
</dbReference>
<reference evidence="8" key="1">
    <citation type="submission" date="2023-07" db="EMBL/GenBank/DDBJ databases">
        <title>A chromosome-level genome assembly of Lolium multiflorum.</title>
        <authorList>
            <person name="Chen Y."/>
            <person name="Copetti D."/>
            <person name="Kolliker R."/>
            <person name="Studer B."/>
        </authorList>
    </citation>
    <scope>NUCLEOTIDE SEQUENCE</scope>
    <source>
        <strain evidence="8">02402/16</strain>
        <tissue evidence="8">Leaf</tissue>
    </source>
</reference>
<keyword evidence="4" id="KW-0804">Transcription</keyword>
<dbReference type="GO" id="GO:0005634">
    <property type="term" value="C:nucleus"/>
    <property type="evidence" value="ECO:0007669"/>
    <property type="project" value="UniProtKB-SubCell"/>
</dbReference>
<dbReference type="InterPro" id="IPR003340">
    <property type="entry name" value="B3_DNA-bd"/>
</dbReference>
<evidence type="ECO:0000256" key="1">
    <source>
        <dbReference type="ARBA" id="ARBA00004123"/>
    </source>
</evidence>
<keyword evidence="5" id="KW-0539">Nucleus</keyword>
<keyword evidence="2" id="KW-0805">Transcription regulation</keyword>
<dbReference type="Gene3D" id="2.40.330.10">
    <property type="entry name" value="DNA-binding pseudobarrel domain"/>
    <property type="match status" value="1"/>
</dbReference>
<feature type="domain" description="TF-B3" evidence="7">
    <location>
        <begin position="1"/>
        <end position="40"/>
    </location>
</feature>
<dbReference type="PROSITE" id="PS50863">
    <property type="entry name" value="B3"/>
    <property type="match status" value="1"/>
</dbReference>
<evidence type="ECO:0000256" key="4">
    <source>
        <dbReference type="ARBA" id="ARBA00023163"/>
    </source>
</evidence>
<evidence type="ECO:0000256" key="2">
    <source>
        <dbReference type="ARBA" id="ARBA00023015"/>
    </source>
</evidence>
<feature type="compositionally biased region" description="Basic and acidic residues" evidence="6">
    <location>
        <begin position="136"/>
        <end position="153"/>
    </location>
</feature>
<name>A0AAD8WJP2_LOLMU</name>
<evidence type="ECO:0000256" key="6">
    <source>
        <dbReference type="SAM" id="MobiDB-lite"/>
    </source>
</evidence>
<dbReference type="EMBL" id="JAUUTY010000003">
    <property type="protein sequence ID" value="KAK1664496.1"/>
    <property type="molecule type" value="Genomic_DNA"/>
</dbReference>
<keyword evidence="9" id="KW-1185">Reference proteome</keyword>
<comment type="caution">
    <text evidence="8">The sequence shown here is derived from an EMBL/GenBank/DDBJ whole genome shotgun (WGS) entry which is preliminary data.</text>
</comment>
<dbReference type="SUPFAM" id="SSF101936">
    <property type="entry name" value="DNA-binding pseudobarrel domain"/>
    <property type="match status" value="1"/>
</dbReference>
<gene>
    <name evidence="8" type="ORF">QYE76_052655</name>
</gene>
<proteinExistence type="predicted"/>
<dbReference type="Proteomes" id="UP001231189">
    <property type="component" value="Unassembled WGS sequence"/>
</dbReference>
<sequence length="185" mass="21682">MYLHIGWKKFACYHRLEAGFILMFSYFGDRDASVKVFDETCCRRNYHGNSAEDDDDQCRVLFLRSKCVHGGFWLFFLGRTNMALSPAGFPVWVTGCALECSFLAGEHTKPSMHGLVRYKPRTDEDMEDDIEDDMEIEKGKNKKNNKDIQNRTKDAMLRYHTNSPRWRNIDRMMPYKDEDPVRKGS</sequence>
<evidence type="ECO:0000259" key="7">
    <source>
        <dbReference type="PROSITE" id="PS50863"/>
    </source>
</evidence>
<feature type="region of interest" description="Disordered" evidence="6">
    <location>
        <begin position="134"/>
        <end position="153"/>
    </location>
</feature>